<name>A0A7C8Z6I2_OPUST</name>
<evidence type="ECO:0000313" key="1">
    <source>
        <dbReference type="EMBL" id="MBA4635698.1"/>
    </source>
</evidence>
<accession>A0A7C8Z6I2</accession>
<proteinExistence type="predicted"/>
<dbReference type="AlphaFoldDB" id="A0A7C8Z6I2"/>
<protein>
    <submittedName>
        <fullName evidence="1">Uncharacterized protein</fullName>
    </submittedName>
</protein>
<reference evidence="1" key="1">
    <citation type="journal article" date="2013" name="J. Plant Res.">
        <title>Effect of fungi and light on seed germination of three Opuntia species from semiarid lands of central Mexico.</title>
        <authorList>
            <person name="Delgado-Sanchez P."/>
            <person name="Jimenez-Bremont J.F."/>
            <person name="Guerrero-Gonzalez Mde L."/>
            <person name="Flores J."/>
        </authorList>
    </citation>
    <scope>NUCLEOTIDE SEQUENCE</scope>
    <source>
        <tissue evidence="1">Cladode</tissue>
    </source>
</reference>
<sequence length="137" mass="15892">MVKFPSSSINPYSRHFRMESHHMRQGLLHPAILSLLTKLKILKPELEVPFKPTRCHSIKLNNATNSSKVRHRFLHLLVSLLLKLTRNRLPPQKPKPIKLLLVLNVLQKIVLQRTRPLKPILEFPPGFDDFGYLSPVK</sequence>
<reference evidence="1" key="2">
    <citation type="submission" date="2020-07" db="EMBL/GenBank/DDBJ databases">
        <authorList>
            <person name="Vera ALvarez R."/>
            <person name="Arias-Moreno D.M."/>
            <person name="Jimenez-Jacinto V."/>
            <person name="Jimenez-Bremont J.F."/>
            <person name="Swaminathan K."/>
            <person name="Moose S.P."/>
            <person name="Guerrero-Gonzalez M.L."/>
            <person name="Marino-Ramirez L."/>
            <person name="Landsman D."/>
            <person name="Rodriguez-Kessler M."/>
            <person name="Delgado-Sanchez P."/>
        </authorList>
    </citation>
    <scope>NUCLEOTIDE SEQUENCE</scope>
    <source>
        <tissue evidence="1">Cladode</tissue>
    </source>
</reference>
<organism evidence="1">
    <name type="scientific">Opuntia streptacantha</name>
    <name type="common">Prickly pear cactus</name>
    <name type="synonym">Opuntia cardona</name>
    <dbReference type="NCBI Taxonomy" id="393608"/>
    <lineage>
        <taxon>Eukaryota</taxon>
        <taxon>Viridiplantae</taxon>
        <taxon>Streptophyta</taxon>
        <taxon>Embryophyta</taxon>
        <taxon>Tracheophyta</taxon>
        <taxon>Spermatophyta</taxon>
        <taxon>Magnoliopsida</taxon>
        <taxon>eudicotyledons</taxon>
        <taxon>Gunneridae</taxon>
        <taxon>Pentapetalae</taxon>
        <taxon>Caryophyllales</taxon>
        <taxon>Cactineae</taxon>
        <taxon>Cactaceae</taxon>
        <taxon>Opuntioideae</taxon>
        <taxon>Opuntia</taxon>
    </lineage>
</organism>
<dbReference type="EMBL" id="GISG01096513">
    <property type="protein sequence ID" value="MBA4635698.1"/>
    <property type="molecule type" value="Transcribed_RNA"/>
</dbReference>